<dbReference type="RefSeq" id="WP_110795885.1">
    <property type="nucleotide sequence ID" value="NZ_KZ826484.1"/>
</dbReference>
<name>A0A2V4NS48_9RHOB</name>
<reference evidence="1 2" key="1">
    <citation type="submission" date="2018-05" db="EMBL/GenBank/DDBJ databases">
        <title>Oceanovita maritima gen. nov., sp. nov., a marine bacterium in the family Rhodobacteraceae isolated from surface seawater of Lundu port Xiamen, China.</title>
        <authorList>
            <person name="Hetharua B.H."/>
            <person name="Min D."/>
            <person name="Liao H."/>
            <person name="Tian Y."/>
        </authorList>
    </citation>
    <scope>NUCLEOTIDE SEQUENCE [LARGE SCALE GENOMIC DNA]</scope>
    <source>
        <strain evidence="1 2">FSX-11</strain>
    </source>
</reference>
<dbReference type="EMBL" id="QFVT01000005">
    <property type="protein sequence ID" value="PYC47576.1"/>
    <property type="molecule type" value="Genomic_DNA"/>
</dbReference>
<gene>
    <name evidence="1" type="ORF">DI396_09010</name>
</gene>
<evidence type="ECO:0008006" key="3">
    <source>
        <dbReference type="Google" id="ProtNLM"/>
    </source>
</evidence>
<dbReference type="AlphaFoldDB" id="A0A2V4NS48"/>
<organism evidence="1 2">
    <name type="scientific">Litorivita pollutaquae</name>
    <dbReference type="NCBI Taxonomy" id="2200892"/>
    <lineage>
        <taxon>Bacteria</taxon>
        <taxon>Pseudomonadati</taxon>
        <taxon>Pseudomonadota</taxon>
        <taxon>Alphaproteobacteria</taxon>
        <taxon>Rhodobacterales</taxon>
        <taxon>Paracoccaceae</taxon>
        <taxon>Litorivita</taxon>
    </lineage>
</organism>
<dbReference type="Proteomes" id="UP000248012">
    <property type="component" value="Unassembled WGS sequence"/>
</dbReference>
<protein>
    <recommendedName>
        <fullName evidence="3">Capsular polysaccharide biosynthesis protein</fullName>
    </recommendedName>
</protein>
<evidence type="ECO:0000313" key="2">
    <source>
        <dbReference type="Proteomes" id="UP000248012"/>
    </source>
</evidence>
<comment type="caution">
    <text evidence="1">The sequence shown here is derived from an EMBL/GenBank/DDBJ whole genome shotgun (WGS) entry which is preliminary data.</text>
</comment>
<sequence length="303" mass="34370">MYESQTVQFFLDDEMRASAEAGEHPFLAKLVSVLEEAGLRSVFRQNSLENRLASARFDGYALFHMDDPFHTRALTIRRNLYYPFWHIETSAKRWEWRVAQAEFDPAQVPSEEAGSFYRRWRKRLFGAPDITHDGFVYIPLQGRILERRSFQTASPIDMIEAVLEHDPNRSVIAGLHPKETYSAAELGALEVLADAHPRLSVRMGDMEVLLAGCDYVVCENSSVAFAAHFFKKNSVLFAQIDFHHGSLNVPALGVADAISRAPDVSIAHAAYVWWFLQKMSINASLDTASDKIQTTLRRHGWPV</sequence>
<dbReference type="OrthoDB" id="6713140at2"/>
<keyword evidence="2" id="KW-1185">Reference proteome</keyword>
<evidence type="ECO:0000313" key="1">
    <source>
        <dbReference type="EMBL" id="PYC47576.1"/>
    </source>
</evidence>
<accession>A0A2V4NS48</accession>
<proteinExistence type="predicted"/>